<name>A0A6J5V615_PRUAR</name>
<proteinExistence type="predicted"/>
<keyword evidence="4" id="KW-1185">Reference proteome</keyword>
<sequence>MSYFKHPSSIYPTKHFKHLFHIKQTASSIYSLLSKTLQAPVRIKQTISNIYSMSSKPLLAPTPCQEKHFKHLLQAFKHPSSIYPPCQLFEQNSTRGIFTS</sequence>
<evidence type="ECO:0000313" key="1">
    <source>
        <dbReference type="EMBL" id="CAB4283652.1"/>
    </source>
</evidence>
<evidence type="ECO:0000313" key="3">
    <source>
        <dbReference type="Proteomes" id="UP000507222"/>
    </source>
</evidence>
<reference evidence="4" key="1">
    <citation type="journal article" date="2020" name="Genome Biol.">
        <title>Gamete binning: chromosome-level and haplotype-resolved genome assembly enabled by high-throughput single-cell sequencing of gamete genomes.</title>
        <authorList>
            <person name="Campoy J.A."/>
            <person name="Sun H."/>
            <person name="Goel M."/>
            <person name="Jiao W.-B."/>
            <person name="Folz-Donahue K."/>
            <person name="Wang N."/>
            <person name="Rubio M."/>
            <person name="Liu C."/>
            <person name="Kukat C."/>
            <person name="Ruiz D."/>
            <person name="Huettel B."/>
            <person name="Schneeberger K."/>
        </authorList>
    </citation>
    <scope>NUCLEOTIDE SEQUENCE [LARGE SCALE GENOMIC DNA]</scope>
    <source>
        <strain evidence="4">cv. Rojo Pasion</strain>
    </source>
</reference>
<dbReference type="Proteomes" id="UP000507245">
    <property type="component" value="Unassembled WGS sequence"/>
</dbReference>
<dbReference type="Proteomes" id="UP000507222">
    <property type="component" value="Unassembled WGS sequence"/>
</dbReference>
<reference evidence="1 3" key="2">
    <citation type="submission" date="2020-05" db="EMBL/GenBank/DDBJ databases">
        <authorList>
            <person name="Campoy J."/>
            <person name="Schneeberger K."/>
            <person name="Spophaly S."/>
        </authorList>
    </citation>
    <scope>NUCLEOTIDE SEQUENCE [LARGE SCALE GENOMIC DNA]</scope>
    <source>
        <strain evidence="1">PruArmRojPasFocal</strain>
    </source>
</reference>
<dbReference type="EMBL" id="CAEKDK010000006">
    <property type="protein sequence ID" value="CAB4283652.1"/>
    <property type="molecule type" value="Genomic_DNA"/>
</dbReference>
<gene>
    <name evidence="1" type="ORF">CURHAP_LOCUS38635</name>
    <name evidence="2" type="ORF">ORAREDHAP_LOCUS37651</name>
</gene>
<protein>
    <submittedName>
        <fullName evidence="1">Uncharacterized protein</fullName>
    </submittedName>
</protein>
<accession>A0A6J5V615</accession>
<dbReference type="EMBL" id="CAEKKB010000006">
    <property type="protein sequence ID" value="CAB4313927.1"/>
    <property type="molecule type" value="Genomic_DNA"/>
</dbReference>
<organism evidence="1 3">
    <name type="scientific">Prunus armeniaca</name>
    <name type="common">Apricot</name>
    <name type="synonym">Armeniaca vulgaris</name>
    <dbReference type="NCBI Taxonomy" id="36596"/>
    <lineage>
        <taxon>Eukaryota</taxon>
        <taxon>Viridiplantae</taxon>
        <taxon>Streptophyta</taxon>
        <taxon>Embryophyta</taxon>
        <taxon>Tracheophyta</taxon>
        <taxon>Spermatophyta</taxon>
        <taxon>Magnoliopsida</taxon>
        <taxon>eudicotyledons</taxon>
        <taxon>Gunneridae</taxon>
        <taxon>Pentapetalae</taxon>
        <taxon>rosids</taxon>
        <taxon>fabids</taxon>
        <taxon>Rosales</taxon>
        <taxon>Rosaceae</taxon>
        <taxon>Amygdaloideae</taxon>
        <taxon>Amygdaleae</taxon>
        <taxon>Prunus</taxon>
    </lineage>
</organism>
<evidence type="ECO:0000313" key="4">
    <source>
        <dbReference type="Proteomes" id="UP000507245"/>
    </source>
</evidence>
<evidence type="ECO:0000313" key="2">
    <source>
        <dbReference type="EMBL" id="CAB4313927.1"/>
    </source>
</evidence>
<dbReference type="AlphaFoldDB" id="A0A6J5V615"/>